<feature type="signal peptide" evidence="1">
    <location>
        <begin position="1"/>
        <end position="20"/>
    </location>
</feature>
<dbReference type="EMBL" id="QEKH01000015">
    <property type="protein sequence ID" value="PVY41023.1"/>
    <property type="molecule type" value="Genomic_DNA"/>
</dbReference>
<proteinExistence type="predicted"/>
<dbReference type="Gene3D" id="3.20.20.80">
    <property type="entry name" value="Glycosidases"/>
    <property type="match status" value="1"/>
</dbReference>
<dbReference type="GeneID" id="78295531"/>
<dbReference type="SUPFAM" id="SSF51445">
    <property type="entry name" value="(Trans)glycosidases"/>
    <property type="match status" value="1"/>
</dbReference>
<keyword evidence="3" id="KW-1185">Reference proteome</keyword>
<evidence type="ECO:0000313" key="2">
    <source>
        <dbReference type="EMBL" id="PVY41023.1"/>
    </source>
</evidence>
<reference evidence="2 3" key="1">
    <citation type="submission" date="2018-04" db="EMBL/GenBank/DDBJ databases">
        <title>Genomic Encyclopedia of Type Strains, Phase IV (KMG-IV): sequencing the most valuable type-strain genomes for metagenomic binning, comparative biology and taxonomic classification.</title>
        <authorList>
            <person name="Goeker M."/>
        </authorList>
    </citation>
    <scope>NUCLEOTIDE SEQUENCE [LARGE SCALE GENOMIC DNA]</scope>
    <source>
        <strain evidence="2 3">DSM 14823</strain>
    </source>
</reference>
<protein>
    <recommendedName>
        <fullName evidence="4">Beta-galactosidase-like protein</fullName>
    </recommendedName>
</protein>
<dbReference type="RefSeq" id="WP_116884228.1">
    <property type="nucleotide sequence ID" value="NZ_CALXNT010000032.1"/>
</dbReference>
<name>A0A2U1AX91_9BACT</name>
<dbReference type="InterPro" id="IPR017853">
    <property type="entry name" value="GH"/>
</dbReference>
<gene>
    <name evidence="2" type="ORF">C8D82_11574</name>
</gene>
<evidence type="ECO:0008006" key="4">
    <source>
        <dbReference type="Google" id="ProtNLM"/>
    </source>
</evidence>
<feature type="chain" id="PRO_5015428096" description="Beta-galactosidase-like protein" evidence="1">
    <location>
        <begin position="21"/>
        <end position="696"/>
    </location>
</feature>
<evidence type="ECO:0000313" key="3">
    <source>
        <dbReference type="Proteomes" id="UP000245959"/>
    </source>
</evidence>
<keyword evidence="1" id="KW-0732">Signal</keyword>
<organism evidence="2 3">
    <name type="scientific">Victivallis vadensis</name>
    <dbReference type="NCBI Taxonomy" id="172901"/>
    <lineage>
        <taxon>Bacteria</taxon>
        <taxon>Pseudomonadati</taxon>
        <taxon>Lentisphaerota</taxon>
        <taxon>Lentisphaeria</taxon>
        <taxon>Victivallales</taxon>
        <taxon>Victivallaceae</taxon>
        <taxon>Victivallis</taxon>
    </lineage>
</organism>
<accession>A0A2U1AX91</accession>
<sequence length="696" mass="77540">MRFRRIAILFPGLLAGALCGASPTVLDLTAAGAVKVEENIGSCPRNGRLELTVPAASGLYAEKGLFPNIRFAPRNGKYFDFSEAGVLAAEVENLSPYPIDIVLEIQGELPDGRKALSKSGIALNAGEKSVLRHRFSPVVNTSFAPGGVFDPFPGFPNPRRPDPARITRIVLMCRRPMREFRFAVSPFVAEAPPERPAAALASPAAFYPCIDRFGQYRHADWPGKIRREADFTAAREREESDLAAHPLGTAGRTVYGGWADGPTLKATGHFRVEKYRGKWFFVDPAGKLFWSFGIDCLYPANPTCVDGRREYFEWLPERDDPKFGGLYGVNRRSSAFYRKKGIETPRTFDFHLANLLRKYGDCSPEQFARIAARRLPSWGFNTVGNWNTAEVRRICRMPYVVQAKAAGSPLLGTAPYNLYDVFEPGFQAAIEANMKREFRAALDDPYCIGFFVDNEVRWDKLPRLAEHVIAMPAETPARRALAARLKEKYRTIDALNRAWGTGYPGWDGLGRLPAGKRIPEADCRDFNRLALERYYRSCRDAVRNAAPRKLYLGSRFAGFQTLDAAEAEAEYADVVSANLYYRSIAHYTGVADKPLLVGEFHFGTTVAGSGSPGLQEASGREECAKAFTRYCESALYNPNCVGVHYFRYADQPVSGRTGDDENMQVGFVDGCDTPNQPMIDAARRIGNRLYEIRLKR</sequence>
<evidence type="ECO:0000256" key="1">
    <source>
        <dbReference type="SAM" id="SignalP"/>
    </source>
</evidence>
<comment type="caution">
    <text evidence="2">The sequence shown here is derived from an EMBL/GenBank/DDBJ whole genome shotgun (WGS) entry which is preliminary data.</text>
</comment>
<dbReference type="AlphaFoldDB" id="A0A2U1AX91"/>
<dbReference type="Proteomes" id="UP000245959">
    <property type="component" value="Unassembled WGS sequence"/>
</dbReference>